<dbReference type="Proteomes" id="UP000290253">
    <property type="component" value="Unassembled WGS sequence"/>
</dbReference>
<dbReference type="PROSITE" id="PS51176">
    <property type="entry name" value="PDH_ADH"/>
    <property type="match status" value="1"/>
</dbReference>
<keyword evidence="4" id="KW-1185">Reference proteome</keyword>
<dbReference type="InterPro" id="IPR036291">
    <property type="entry name" value="NAD(P)-bd_dom_sf"/>
</dbReference>
<organism evidence="3 4">
    <name type="scientific">Silvibacterium dinghuense</name>
    <dbReference type="NCBI Taxonomy" id="1560006"/>
    <lineage>
        <taxon>Bacteria</taxon>
        <taxon>Pseudomonadati</taxon>
        <taxon>Acidobacteriota</taxon>
        <taxon>Terriglobia</taxon>
        <taxon>Terriglobales</taxon>
        <taxon>Acidobacteriaceae</taxon>
        <taxon>Silvibacterium</taxon>
    </lineage>
</organism>
<dbReference type="SUPFAM" id="SSF48179">
    <property type="entry name" value="6-phosphogluconate dehydrogenase C-terminal domain-like"/>
    <property type="match status" value="1"/>
</dbReference>
<protein>
    <submittedName>
        <fullName evidence="3">Prephenate dehydrogenase/arogenate dehydrogenase family protein</fullName>
    </submittedName>
</protein>
<dbReference type="PANTHER" id="PTHR21363">
    <property type="entry name" value="PREPHENATE DEHYDROGENASE"/>
    <property type="match status" value="1"/>
</dbReference>
<dbReference type="RefSeq" id="WP_129207338.1">
    <property type="nucleotide sequence ID" value="NZ_BMGU01000001.1"/>
</dbReference>
<dbReference type="Gene3D" id="3.40.50.720">
    <property type="entry name" value="NAD(P)-binding Rossmann-like Domain"/>
    <property type="match status" value="1"/>
</dbReference>
<dbReference type="GO" id="GO:0070403">
    <property type="term" value="F:NAD+ binding"/>
    <property type="evidence" value="ECO:0007669"/>
    <property type="project" value="InterPro"/>
</dbReference>
<name>A0A4Q1SJF3_9BACT</name>
<dbReference type="SUPFAM" id="SSF51735">
    <property type="entry name" value="NAD(P)-binding Rossmann-fold domains"/>
    <property type="match status" value="1"/>
</dbReference>
<dbReference type="Pfam" id="PF02153">
    <property type="entry name" value="PDH_N"/>
    <property type="match status" value="1"/>
</dbReference>
<dbReference type="OrthoDB" id="9802008at2"/>
<evidence type="ECO:0000256" key="1">
    <source>
        <dbReference type="ARBA" id="ARBA00023002"/>
    </source>
</evidence>
<feature type="domain" description="Prephenate/arogenate dehydrogenase" evidence="2">
    <location>
        <begin position="4"/>
        <end position="293"/>
    </location>
</feature>
<keyword evidence="1" id="KW-0560">Oxidoreductase</keyword>
<reference evidence="3 4" key="1">
    <citation type="journal article" date="2016" name="Int. J. Syst. Evol. Microbiol.">
        <title>Acidipila dinghuensis sp. nov., an acidobacterium isolated from forest soil.</title>
        <authorList>
            <person name="Jiang Y.W."/>
            <person name="Wang J."/>
            <person name="Chen M.H."/>
            <person name="Lv Y.Y."/>
            <person name="Qiu L.H."/>
        </authorList>
    </citation>
    <scope>NUCLEOTIDE SEQUENCE [LARGE SCALE GENOMIC DNA]</scope>
    <source>
        <strain evidence="3 4">DHOF10</strain>
    </source>
</reference>
<comment type="caution">
    <text evidence="3">The sequence shown here is derived from an EMBL/GenBank/DDBJ whole genome shotgun (WGS) entry which is preliminary data.</text>
</comment>
<evidence type="ECO:0000259" key="2">
    <source>
        <dbReference type="PROSITE" id="PS51176"/>
    </source>
</evidence>
<dbReference type="Gene3D" id="1.10.3660.10">
    <property type="entry name" value="6-phosphogluconate dehydrogenase C-terminal like domain"/>
    <property type="match status" value="1"/>
</dbReference>
<dbReference type="AlphaFoldDB" id="A0A4Q1SJF3"/>
<dbReference type="InterPro" id="IPR050812">
    <property type="entry name" value="Preph/Arog_dehydrog"/>
</dbReference>
<sequence length="293" mass="31522">MPIERIAILGTGLIGASAGLALRSHGFAGTITGWDPSALETRIALETGAIHCAADPAIEAALDVARSSDVILLSGPVFTILEWLDRLAPELTPAQLVTDVGSVKGAICARATGKYNMLEMAGFLPGHPMAGKEVGGAANADGALFENAAWLFTETKDTQGMSPAARTLANDWRAWTARFGSRVLDLAPERHDEVCAWVSHLPQYLATALSALLEDEFPSKEEIQAIGGRALREMTRLGSSPFSMWRDIAHTNTEAVAASILALEQRLQHLRENLKTPELREEFVKANLFRNGL</sequence>
<dbReference type="GO" id="GO:0008977">
    <property type="term" value="F:prephenate dehydrogenase (NAD+) activity"/>
    <property type="evidence" value="ECO:0007669"/>
    <property type="project" value="InterPro"/>
</dbReference>
<dbReference type="PANTHER" id="PTHR21363:SF0">
    <property type="entry name" value="PREPHENATE DEHYDROGENASE [NADP(+)]"/>
    <property type="match status" value="1"/>
</dbReference>
<dbReference type="GO" id="GO:0006571">
    <property type="term" value="P:tyrosine biosynthetic process"/>
    <property type="evidence" value="ECO:0007669"/>
    <property type="project" value="InterPro"/>
</dbReference>
<dbReference type="InterPro" id="IPR008927">
    <property type="entry name" value="6-PGluconate_DH-like_C_sf"/>
</dbReference>
<dbReference type="Pfam" id="PF20463">
    <property type="entry name" value="PDH_C"/>
    <property type="match status" value="1"/>
</dbReference>
<gene>
    <name evidence="3" type="ORF">ESZ00_06630</name>
</gene>
<evidence type="ECO:0000313" key="4">
    <source>
        <dbReference type="Proteomes" id="UP000290253"/>
    </source>
</evidence>
<dbReference type="InterPro" id="IPR003099">
    <property type="entry name" value="Prephen_DH"/>
</dbReference>
<dbReference type="GO" id="GO:0004665">
    <property type="term" value="F:prephenate dehydrogenase (NADP+) activity"/>
    <property type="evidence" value="ECO:0007669"/>
    <property type="project" value="InterPro"/>
</dbReference>
<dbReference type="EMBL" id="SDMK01000001">
    <property type="protein sequence ID" value="RXS97559.1"/>
    <property type="molecule type" value="Genomic_DNA"/>
</dbReference>
<proteinExistence type="predicted"/>
<dbReference type="InterPro" id="IPR046826">
    <property type="entry name" value="PDH_N"/>
</dbReference>
<dbReference type="InterPro" id="IPR046825">
    <property type="entry name" value="PDH_C"/>
</dbReference>
<evidence type="ECO:0000313" key="3">
    <source>
        <dbReference type="EMBL" id="RXS97559.1"/>
    </source>
</evidence>
<accession>A0A4Q1SJF3</accession>